<comment type="caution">
    <text evidence="1">The sequence shown here is derived from an EMBL/GenBank/DDBJ whole genome shotgun (WGS) entry which is preliminary data.</text>
</comment>
<dbReference type="InterPro" id="IPR027396">
    <property type="entry name" value="DsrEFH-like"/>
</dbReference>
<evidence type="ECO:0000313" key="1">
    <source>
        <dbReference type="EMBL" id="OGL42015.1"/>
    </source>
</evidence>
<proteinExistence type="predicted"/>
<accession>A0A1F7RKD1</accession>
<dbReference type="SUPFAM" id="SSF75169">
    <property type="entry name" value="DsrEFH-like"/>
    <property type="match status" value="1"/>
</dbReference>
<evidence type="ECO:0000313" key="2">
    <source>
        <dbReference type="Proteomes" id="UP000179266"/>
    </source>
</evidence>
<name>A0A1F7RKD1_9BACT</name>
<dbReference type="InterPro" id="IPR003787">
    <property type="entry name" value="Sulphur_relay_DsrE/F-like"/>
</dbReference>
<reference evidence="1 2" key="1">
    <citation type="journal article" date="2016" name="Nat. Commun.">
        <title>Thousands of microbial genomes shed light on interconnected biogeochemical processes in an aquifer system.</title>
        <authorList>
            <person name="Anantharaman K."/>
            <person name="Brown C.T."/>
            <person name="Hug L.A."/>
            <person name="Sharon I."/>
            <person name="Castelle C.J."/>
            <person name="Probst A.J."/>
            <person name="Thomas B.C."/>
            <person name="Singh A."/>
            <person name="Wilkins M.J."/>
            <person name="Karaoz U."/>
            <person name="Brodie E.L."/>
            <person name="Williams K.H."/>
            <person name="Hubbard S.S."/>
            <person name="Banfield J.F."/>
        </authorList>
    </citation>
    <scope>NUCLEOTIDE SEQUENCE [LARGE SCALE GENOMIC DNA]</scope>
</reference>
<protein>
    <submittedName>
        <fullName evidence="1">Uncharacterized protein</fullName>
    </submittedName>
</protein>
<dbReference type="AlphaFoldDB" id="A0A1F7RKD1"/>
<organism evidence="1 2">
    <name type="scientific">Candidatus Schekmanbacteria bacterium RBG_13_48_7</name>
    <dbReference type="NCBI Taxonomy" id="1817878"/>
    <lineage>
        <taxon>Bacteria</taxon>
        <taxon>Candidatus Schekmaniibacteriota</taxon>
    </lineage>
</organism>
<sequence length="117" mass="12862">MAKKNIAVTISSPPHGKDNVMEGLRMAVGLCAGVDEHQVSVIFCGDGVYNVLSDVQRDETSIKCWDMLKKLNLKLFVDGKSMEENGVLEADMDDPIKIVKRADIVKILGSSDIHLDF</sequence>
<gene>
    <name evidence="1" type="ORF">A2161_12440</name>
</gene>
<dbReference type="EMBL" id="MGDD01000336">
    <property type="protein sequence ID" value="OGL42015.1"/>
    <property type="molecule type" value="Genomic_DNA"/>
</dbReference>
<dbReference type="Proteomes" id="UP000179266">
    <property type="component" value="Unassembled WGS sequence"/>
</dbReference>
<dbReference type="Gene3D" id="3.40.1260.10">
    <property type="entry name" value="DsrEFH-like"/>
    <property type="match status" value="1"/>
</dbReference>
<dbReference type="Pfam" id="PF02635">
    <property type="entry name" value="DsrE"/>
    <property type="match status" value="1"/>
</dbReference>